<keyword evidence="3" id="KW-1185">Reference proteome</keyword>
<proteinExistence type="predicted"/>
<accession>A0A2T3JQR8</accession>
<evidence type="ECO:0000313" key="2">
    <source>
        <dbReference type="EMBL" id="PSU51388.1"/>
    </source>
</evidence>
<keyword evidence="1" id="KW-0812">Transmembrane</keyword>
<comment type="caution">
    <text evidence="2">The sequence shown here is derived from an EMBL/GenBank/DDBJ whole genome shotgun (WGS) entry which is preliminary data.</text>
</comment>
<organism evidence="2 3">
    <name type="scientific">Photobacterium frigidiphilum</name>
    <dbReference type="NCBI Taxonomy" id="264736"/>
    <lineage>
        <taxon>Bacteria</taxon>
        <taxon>Pseudomonadati</taxon>
        <taxon>Pseudomonadota</taxon>
        <taxon>Gammaproteobacteria</taxon>
        <taxon>Vibrionales</taxon>
        <taxon>Vibrionaceae</taxon>
        <taxon>Photobacterium</taxon>
    </lineage>
</organism>
<keyword evidence="1" id="KW-0472">Membrane</keyword>
<reference evidence="2 3" key="1">
    <citation type="submission" date="2018-01" db="EMBL/GenBank/DDBJ databases">
        <title>Whole genome sequencing of Histamine producing bacteria.</title>
        <authorList>
            <person name="Butler K."/>
        </authorList>
    </citation>
    <scope>NUCLEOTIDE SEQUENCE [LARGE SCALE GENOMIC DNA]</scope>
    <source>
        <strain evidence="2 3">JCM 12947</strain>
    </source>
</reference>
<evidence type="ECO:0000256" key="1">
    <source>
        <dbReference type="SAM" id="Phobius"/>
    </source>
</evidence>
<dbReference type="OrthoDB" id="5830038at2"/>
<gene>
    <name evidence="2" type="ORF">C9J12_00100</name>
</gene>
<keyword evidence="1" id="KW-1133">Transmembrane helix</keyword>
<sequence>MMKISSIGSEGRLMMVALLCAALLILGHLLLAKSIAYQAWAEYTVATIPFLLIMICGAAIRYAVKHDGDNSEDS</sequence>
<evidence type="ECO:0008006" key="4">
    <source>
        <dbReference type="Google" id="ProtNLM"/>
    </source>
</evidence>
<dbReference type="AlphaFoldDB" id="A0A2T3JQR8"/>
<dbReference type="Proteomes" id="UP000240987">
    <property type="component" value="Unassembled WGS sequence"/>
</dbReference>
<evidence type="ECO:0000313" key="3">
    <source>
        <dbReference type="Proteomes" id="UP000240987"/>
    </source>
</evidence>
<name>A0A2T3JQR8_9GAMM</name>
<dbReference type="RefSeq" id="WP_107240861.1">
    <property type="nucleotide sequence ID" value="NZ_PYMJ01000001.1"/>
</dbReference>
<dbReference type="EMBL" id="PYMJ01000001">
    <property type="protein sequence ID" value="PSU51388.1"/>
    <property type="molecule type" value="Genomic_DNA"/>
</dbReference>
<feature type="transmembrane region" description="Helical" evidence="1">
    <location>
        <begin position="42"/>
        <end position="64"/>
    </location>
</feature>
<protein>
    <recommendedName>
        <fullName evidence="4">Asparaginyl-tRNA synthetase</fullName>
    </recommendedName>
</protein>